<dbReference type="Gene3D" id="3.90.70.30">
    <property type="entry name" value="Phytochelatin synthase, N-terminal domain"/>
    <property type="match status" value="2"/>
</dbReference>
<protein>
    <submittedName>
        <fullName evidence="2">Uncharacterized protein</fullName>
    </submittedName>
</protein>
<feature type="compositionally biased region" description="Gly residues" evidence="1">
    <location>
        <begin position="28"/>
        <end position="44"/>
    </location>
</feature>
<feature type="region of interest" description="Disordered" evidence="1">
    <location>
        <begin position="330"/>
        <end position="350"/>
    </location>
</feature>
<accession>A0A0S4JK43</accession>
<keyword evidence="3" id="KW-1185">Reference proteome</keyword>
<proteinExistence type="predicted"/>
<evidence type="ECO:0000313" key="2">
    <source>
        <dbReference type="EMBL" id="CUG91861.1"/>
    </source>
</evidence>
<dbReference type="EMBL" id="CYKH01001975">
    <property type="protein sequence ID" value="CUG91861.1"/>
    <property type="molecule type" value="Genomic_DNA"/>
</dbReference>
<gene>
    <name evidence="2" type="ORF">BSAL_34505</name>
</gene>
<evidence type="ECO:0000256" key="1">
    <source>
        <dbReference type="SAM" id="MobiDB-lite"/>
    </source>
</evidence>
<organism evidence="2 3">
    <name type="scientific">Bodo saltans</name>
    <name type="common">Flagellated protozoan</name>
    <dbReference type="NCBI Taxonomy" id="75058"/>
    <lineage>
        <taxon>Eukaryota</taxon>
        <taxon>Discoba</taxon>
        <taxon>Euglenozoa</taxon>
        <taxon>Kinetoplastea</taxon>
        <taxon>Metakinetoplastina</taxon>
        <taxon>Eubodonida</taxon>
        <taxon>Bodonidae</taxon>
        <taxon>Bodo</taxon>
    </lineage>
</organism>
<dbReference type="VEuPathDB" id="TriTrypDB:BSAL_34505"/>
<dbReference type="OMA" id="FMLSAHL"/>
<reference evidence="3" key="1">
    <citation type="submission" date="2015-09" db="EMBL/GenBank/DDBJ databases">
        <authorList>
            <consortium name="Pathogen Informatics"/>
        </authorList>
    </citation>
    <scope>NUCLEOTIDE SEQUENCE [LARGE SCALE GENOMIC DNA]</scope>
    <source>
        <strain evidence="3">Lake Konstanz</strain>
    </source>
</reference>
<evidence type="ECO:0000313" key="3">
    <source>
        <dbReference type="Proteomes" id="UP000051952"/>
    </source>
</evidence>
<dbReference type="OrthoDB" id="245907at2759"/>
<dbReference type="SUPFAM" id="SSF54001">
    <property type="entry name" value="Cysteine proteinases"/>
    <property type="match status" value="3"/>
</dbReference>
<feature type="compositionally biased region" description="Polar residues" evidence="1">
    <location>
        <begin position="139"/>
        <end position="148"/>
    </location>
</feature>
<dbReference type="AlphaFoldDB" id="A0A0S4JK43"/>
<dbReference type="Proteomes" id="UP000051952">
    <property type="component" value="Unassembled WGS sequence"/>
</dbReference>
<dbReference type="InterPro" id="IPR038765">
    <property type="entry name" value="Papain-like_cys_pep_sf"/>
</dbReference>
<feature type="region of interest" description="Disordered" evidence="1">
    <location>
        <begin position="28"/>
        <end position="171"/>
    </location>
</feature>
<sequence length="1056" mass="114720">MSMQSLERQLNAITLKLEAMHADIQGGGASAGVGSPRVGGGIGRGAAKPSSNTNSTTGSPRMGRGMTSFTEEPATGRQRGEILHAPSPPPQPHSSTPESVRSRGGSSAVLIKEPGTATHHTRGGDEIVLEESVGRGSRMETSFGSGSHDTAIAPPRQSPQSTSLEKGDKKKSAVLKQERESFFNRFASDLPWHAIPKAPGVSCVWLACAALGLEFVTGDRTTMEMMMTTNNMAVHYVSFPSVTLAELFDTVLEYIEGADLGTQGIKCEMATFDSITVDDVGDEMGMGERLPIMTLAAFRKEIARLDSHSILLFNYDPYVVQEAEIDRREVDDDEYDEDGNPIQQSPKRVEPVQWGAKNQGGFSMLLQFNSALHTVTIGTPHLGPDGVYRMETHTVSLQAMYAACCVKDGYTNKSRGFVRVFKDASGDARHIPSLFPVSLLDGRDAGGLLSTALDVAIAPHILGLSMLHHVVQATLLTDRARRRQSTKSVSDVQLRGIPVTKFCDVLGLPVATVVGGSNKDSVACAFAWYNIFLSKLGIQNDVALGIVSVTRKGGAEDGAVNISDEQFLNDVSMAVLTNSVMLISFDVNVALNVVVETKGDPCHFGIIVGIDESHGIVRLADVNVKKYRKVWHVPITRLYNAVINYGYIIAAKSQDTIVQFNCQKHTDNILGQARYRLPANPGFSRFEYPVKNYTITVLADALDRLGYHDCNVESFVHNSGFHVSFLLSEHIPLAGASRIATFYSHARLDDELKVSTTYYDNREVQTLQFFTQEIKLALANKDTSKLLINFQPATIQKQKGVWNGSMGGTLAIVVRFEESSGNVTVCDANFSAYYRTWTCPVGLLYDAVCQVDRIAGRARGTILLTKEQQTVFEDTRGYDQRRAMVHHPFKPTISTTAATIALAASEMMQKSYSQEQFLYNALEFDLCKFTTRSGDVSAVAGDANHAFQKLQIPLQASVVPCGTSEQFAAALGGTEGLLSVTIILYDTLKVHKTKGETLGNGAAVVNNRGENGVVKVVDGNPTVFGDFWELPTSELFESLLGVITIKGSGDDEEMES</sequence>
<feature type="compositionally biased region" description="Low complexity" evidence="1">
    <location>
        <begin position="45"/>
        <end position="57"/>
    </location>
</feature>
<name>A0A0S4JK43_BODSA</name>
<dbReference type="InterPro" id="IPR038156">
    <property type="entry name" value="PCS_N_sf"/>
</dbReference>